<feature type="transmembrane region" description="Helical" evidence="3">
    <location>
        <begin position="1263"/>
        <end position="1286"/>
    </location>
</feature>
<evidence type="ECO:0000313" key="4">
    <source>
        <dbReference type="EMBL" id="RXG48875.1"/>
    </source>
</evidence>
<dbReference type="Proteomes" id="UP000288725">
    <property type="component" value="Unassembled WGS sequence"/>
</dbReference>
<feature type="transmembrane region" description="Helical" evidence="3">
    <location>
        <begin position="1324"/>
        <end position="1347"/>
    </location>
</feature>
<evidence type="ECO:0000256" key="2">
    <source>
        <dbReference type="SAM" id="MobiDB-lite"/>
    </source>
</evidence>
<dbReference type="PANTHER" id="PTHR12526:SF630">
    <property type="entry name" value="GLYCOSYLTRANSFERASE"/>
    <property type="match status" value="1"/>
</dbReference>
<dbReference type="Pfam" id="PF13692">
    <property type="entry name" value="Glyco_trans_1_4"/>
    <property type="match status" value="1"/>
</dbReference>
<keyword evidence="3" id="KW-0812">Transmembrane</keyword>
<name>A0A444S6F2_VERDA</name>
<keyword evidence="3" id="KW-1133">Transmembrane helix</keyword>
<feature type="transmembrane region" description="Helical" evidence="3">
    <location>
        <begin position="1353"/>
        <end position="1371"/>
    </location>
</feature>
<proteinExistence type="predicted"/>
<dbReference type="SUPFAM" id="SSF53756">
    <property type="entry name" value="UDP-Glycosyltransferase/glycogen phosphorylase"/>
    <property type="match status" value="1"/>
</dbReference>
<protein>
    <submittedName>
        <fullName evidence="4">Uncharacterized protein</fullName>
    </submittedName>
</protein>
<gene>
    <name evidence="4" type="ORF">VDGE_08041</name>
</gene>
<feature type="transmembrane region" description="Helical" evidence="3">
    <location>
        <begin position="1232"/>
        <end position="1251"/>
    </location>
</feature>
<feature type="transmembrane region" description="Helical" evidence="3">
    <location>
        <begin position="1383"/>
        <end position="1403"/>
    </location>
</feature>
<dbReference type="PANTHER" id="PTHR12526">
    <property type="entry name" value="GLYCOSYLTRANSFERASE"/>
    <property type="match status" value="1"/>
</dbReference>
<organism evidence="4 5">
    <name type="scientific">Verticillium dahliae</name>
    <name type="common">Verticillium wilt</name>
    <dbReference type="NCBI Taxonomy" id="27337"/>
    <lineage>
        <taxon>Eukaryota</taxon>
        <taxon>Fungi</taxon>
        <taxon>Dikarya</taxon>
        <taxon>Ascomycota</taxon>
        <taxon>Pezizomycotina</taxon>
        <taxon>Sordariomycetes</taxon>
        <taxon>Hypocreomycetidae</taxon>
        <taxon>Glomerellales</taxon>
        <taxon>Plectosphaerellaceae</taxon>
        <taxon>Verticillium</taxon>
    </lineage>
</organism>
<feature type="transmembrane region" description="Helical" evidence="3">
    <location>
        <begin position="46"/>
        <end position="66"/>
    </location>
</feature>
<feature type="transmembrane region" description="Helical" evidence="3">
    <location>
        <begin position="938"/>
        <end position="962"/>
    </location>
</feature>
<evidence type="ECO:0000256" key="3">
    <source>
        <dbReference type="SAM" id="Phobius"/>
    </source>
</evidence>
<feature type="transmembrane region" description="Helical" evidence="3">
    <location>
        <begin position="895"/>
        <end position="918"/>
    </location>
</feature>
<feature type="coiled-coil region" evidence="1">
    <location>
        <begin position="1296"/>
        <end position="1323"/>
    </location>
</feature>
<accession>A0A444S6F2</accession>
<dbReference type="Gene3D" id="3.40.50.2000">
    <property type="entry name" value="Glycogen Phosphorylase B"/>
    <property type="match status" value="1"/>
</dbReference>
<feature type="transmembrane region" description="Helical" evidence="3">
    <location>
        <begin position="1066"/>
        <end position="1082"/>
    </location>
</feature>
<sequence>MASFFQPGFNDPAIEGCERSSRFEVLCNSILPADRRFAQWHQVLDVTVGVTAIVIPILLFLLYRVARPKHDAAARSKHARYSRDVSRPVSEHQGPAPSFRATKTFRVLDDFTDLPISGDTQPYDLVVVPLRSQAAPPPSHAHGGGLASSASSLRSSRSVPAKMSLARVDVDSFSDEDLTSPQLEATAARLHEAYMEQTLAGFAVRCSSHTEAAKVERLLEALHARKLPALLLCHHDFAGLDALSFFHASGLIMENACILRDGTRRDYFIARRLRDTMTRCTAEREDRPEFFVAFLDQWDVRPHPSVVKRAVKIAEHFGAVIEHGPSDVAMGASPVVASASRTIGGFEYLRRAEIIQLQSVWTAEARRVSVPRGHGKAAEASDVATLPLDDLSTVMPGTAELLQAKALPQELSRIQDEVAALRAPPRYLNALVDGDEAMAAAAALFWDTDRDGTVLSSRGAFPLGSEPRIEHHDAVVETQVHLAKLRMLHTIEGVEEQALLASLKALAAHPSCDLRVHDLVKGLVSRDIRVFKGLATGFRCAEGEALFWGVAKRRGAGDAEDSVDIFLSQKAPQDASVVLHTWLAHCGRPRVERFEQELLLEQVVGLEDASGCGLPTSLRTAVDRATVAELLVLRQRLRASRSAATRDEEPHALEEGIQRYCRSSLIADTTKTFWTSTCARKVLDRTMSMRDLLRLRLEHHTRQGATELPALDDLERLYDMVDEAVEKSLFYGRRELMNVVIKALLDCYEPTAEQGKAVDVNADLFALIFFSVLRRSAFEDVYLEATDRCPLFLSQPDQAAVFSELWILGSQCENYFGLPPRDIGVVIYDRYNRFLAGRPPTAADRKNNEIMTMYSSTDAVPLPEAEATAATIEAAEEAQARLTPHEWVQVWKKRIAAASAMSIFCLPAIIDVLLLTLVGRGLFMTAFMRPDHVEAAGYALLTSLLLTAGVTGWVGSTGNYYLPHYAYDNMIYFHVQRLSGGFVLALLISLCGIVGFGLRQSVGAGFVFAAYLLSVSTYLNLLGVMSTMHQNGSPLSSGRNTFLQTLPVLFISPILSTFVNGHDLEIYLPVMYGFLLVSLYRYRRICYEWSTWMQHVPVLSAPEIEKWYTAKMDPDDDSDDEKGAPKKSKAAEDAQAAFTAAVLAFTRHGKAAKTGDDASDPLVVQVAKGLPYVDWLFKKAGQGGDIPPLFTTAWFTKLGDAIHQQRQLSRGLKDHNVMILFRMARYDLGQNLGLFLVALLDRWIMMVMSARRPYPSIYTDDRARYGFCFTIIYFCLGAMTLDTALYKYWGVRDKLSEEKLRDLEHAKRVADEAETQRKAALGRAWVDIMGKLLVVFGLATLCLWLLVDSKETTILYYCYIFGYTCALIFQFNRCFTTNVRVHVTIIICSALVGFVLGCLLHALPQTAGFLYTDVICQNLAGALAAAGTSLFTWKDWTAAPVLAASRGADAYDEPSVTLQRTMMASLDDQATPTLFVGDLPASFTEATVNFEDGTGLANKMHEVLQRTVAEPNETAREAAPWSANLLETALDMWTSGRLTAAVLSRQHFRDAGLDDCHSLSYTDRGVLHVAVCFTGETERRLPAWQPLLANVVCEALLYHVAATELRLPTAQAVQAEHMLHGTTALSKRLESELWPEHASSLLLLARKTKMNLMEHLCLDVDVDAQWETMPPSVREAILDRIDGEPTVMSSELVDWAAAHNVHLQTADFHVALTLQIQAACRDRLQQMMLLPSQDLVLAAQDSPAELYPVVIRRGKNHRGLFQAIWRGFVRVPALVVKWIAIISGAGSNMERELFYCLQNVRFRGPLLRVILLVLKACWLLKNLWVYWLIVYHRPTLVKLTRLAKKGARRKIVNNTVVVELTRAFQTGFASAGDEHDDDDGMSLAVYNGQLTEVPDKGAPLFTTKYDAKFRLVSRHDTGAGTATYHYDPASSSRRPETKEHVHKDYRSVGYYDKYGRIVRGTVTVDGVDFAFQYFYKSSPKGSAAMLHARFRLAGTGDSLSIYWGTPVDRNDMTWVPSKFIGLIVKKIAGRTYTTEYDYSHRRDPVITTFLEEDDGRRTALTHTPALFANEAVLLALPRDHAFDADDLLVYHSPLQIRQMLRCARNKMPSLLSRLNPRSWLGQWNVRVYKPVPTWRIRTELWGKWLKTNDLDAVTACWVDELVLREEPLLKEYWRARDSGRLEDALRVLDANVDQIVSAIDIETDVSEVTLLSIKTADLYVMGLGKDANPVTTRPQDCYSDTKDRISVIFNDIGCWPMAPGGVSNCRRDLVNGHSTIRNHVLAECANDYGVPRFQIEKNVQSLKLLPLWGLDGGTANHGIIDDLLESEVDEKVDDTEVQRDIVETFIPLLTTFVKGARTKRLSRSHLVRLSNAMLSMAKYYEHKDYTKTWKAPEVEQAWIAAWLMPYDDDANVAAPSECFDIARPSMFDFRQSLNIYLAYFFIFAVGVPQSCPRVFQSTHHGISSLFGMVLKYRRGVTFGIWDHAILWRECCLNISPAQSELPVSVQSMLLAGIGLATRLAYFHTDVVMPCASLFNPMWEAEIGTDGARLCSRNGFRRKIDPIVNGISNMDAYNPVDKIRTDTPTVVMLSNVQMIKGVKAAIQAADIIINRFGFTDYKLVVYGAKDRQPSYALEMEKLIVDAKLANHVVLAGFGNSKEVLKDAWLFMNSSISEGLPLAIGEAALAGVPIVATEVGATALVLTDPDKTDQRYGEVVPPNDPLALARAQISMLAMVGPWARFTDQAALPPAERSPVLPDEIAAHDVAWLTRRFYARAEDRRKLGLLSRQVVLHSFHGSRYLREHEQMYWIQWHLAQQRADPALRALPYTFGCMEPLRYAENDEVAAVLDDAVSERPPTIMLTPRRTSRGDFDV</sequence>
<keyword evidence="3" id="KW-0472">Membrane</keyword>
<evidence type="ECO:0000313" key="5">
    <source>
        <dbReference type="Proteomes" id="UP000288725"/>
    </source>
</evidence>
<feature type="compositionally biased region" description="Basic and acidic residues" evidence="2">
    <location>
        <begin position="81"/>
        <end position="90"/>
    </location>
</feature>
<feature type="region of interest" description="Disordered" evidence="2">
    <location>
        <begin position="77"/>
        <end position="96"/>
    </location>
</feature>
<dbReference type="EMBL" id="RSDZ01000020">
    <property type="protein sequence ID" value="RXG48875.1"/>
    <property type="molecule type" value="Genomic_DNA"/>
</dbReference>
<feature type="transmembrane region" description="Helical" evidence="3">
    <location>
        <begin position="974"/>
        <end position="996"/>
    </location>
</feature>
<keyword evidence="1" id="KW-0175">Coiled coil</keyword>
<reference evidence="4 5" key="1">
    <citation type="submission" date="2018-12" db="EMBL/GenBank/DDBJ databases">
        <title>Genome of Verticillium dahliae isolate Getta Getta.</title>
        <authorList>
            <person name="Gardiner D.M."/>
        </authorList>
    </citation>
    <scope>NUCLEOTIDE SEQUENCE [LARGE SCALE GENOMIC DNA]</scope>
    <source>
        <strain evidence="4 5">Getta Getta</strain>
    </source>
</reference>
<evidence type="ECO:0000256" key="1">
    <source>
        <dbReference type="SAM" id="Coils"/>
    </source>
</evidence>
<comment type="caution">
    <text evidence="4">The sequence shown here is derived from an EMBL/GenBank/DDBJ whole genome shotgun (WGS) entry which is preliminary data.</text>
</comment>
<feature type="transmembrane region" description="Helical" evidence="3">
    <location>
        <begin position="1002"/>
        <end position="1021"/>
    </location>
</feature>